<dbReference type="Proteomes" id="UP000320679">
    <property type="component" value="Unassembled WGS sequence"/>
</dbReference>
<proteinExistence type="predicted"/>
<reference evidence="3 4" key="1">
    <citation type="submission" date="2019-03" db="EMBL/GenBank/DDBJ databases">
        <title>Metabolic potential of uncultured bacteria and archaea associated with petroleum seepage in deep-sea sediments.</title>
        <authorList>
            <person name="Dong X."/>
            <person name="Hubert C."/>
        </authorList>
    </citation>
    <scope>NUCLEOTIDE SEQUENCE [LARGE SCALE GENOMIC DNA]</scope>
    <source>
        <strain evidence="3">E29_bin78</strain>
    </source>
</reference>
<evidence type="ECO:0000313" key="4">
    <source>
        <dbReference type="Proteomes" id="UP000320679"/>
    </source>
</evidence>
<protein>
    <submittedName>
        <fullName evidence="3">Response regulator</fullName>
    </submittedName>
</protein>
<sequence length="217" mass="24828">MNLSIILLTSTKMKWLLVFLKLLPSETQQISPFRISLTNTKKKLLLSFLRLLFAKVWQVLHCRVYKTKKNKKEDKMIRSRGENTTQKEETKILLVYGEQTMGWIIEDFLSVEGHEVELTKNPEEALLELGNGNPDLVLIGISTIWSDGKGLLEKLSVTVPDSRVIMIAKNDWETDSSLIKSGRYDYISRPFHLDGLSRKVERALRKRVNQIGGANNG</sequence>
<dbReference type="AlphaFoldDB" id="A0A523UR08"/>
<dbReference type="Gene3D" id="3.40.50.2300">
    <property type="match status" value="1"/>
</dbReference>
<dbReference type="SUPFAM" id="SSF52172">
    <property type="entry name" value="CheY-like"/>
    <property type="match status" value="1"/>
</dbReference>
<feature type="domain" description="Response regulatory" evidence="2">
    <location>
        <begin position="91"/>
        <end position="204"/>
    </location>
</feature>
<dbReference type="Pfam" id="PF00072">
    <property type="entry name" value="Response_reg"/>
    <property type="match status" value="1"/>
</dbReference>
<evidence type="ECO:0000313" key="3">
    <source>
        <dbReference type="EMBL" id="TET44954.1"/>
    </source>
</evidence>
<dbReference type="PROSITE" id="PS50110">
    <property type="entry name" value="RESPONSE_REGULATORY"/>
    <property type="match status" value="1"/>
</dbReference>
<dbReference type="InterPro" id="IPR001789">
    <property type="entry name" value="Sig_transdc_resp-reg_receiver"/>
</dbReference>
<name>A0A523UR08_UNCAE</name>
<dbReference type="EMBL" id="SOJK01000189">
    <property type="protein sequence ID" value="TET44954.1"/>
    <property type="molecule type" value="Genomic_DNA"/>
</dbReference>
<dbReference type="SMART" id="SM00448">
    <property type="entry name" value="REC"/>
    <property type="match status" value="1"/>
</dbReference>
<evidence type="ECO:0000256" key="1">
    <source>
        <dbReference type="PROSITE-ProRule" id="PRU00169"/>
    </source>
</evidence>
<comment type="caution">
    <text evidence="3">The sequence shown here is derived from an EMBL/GenBank/DDBJ whole genome shotgun (WGS) entry which is preliminary data.</text>
</comment>
<dbReference type="InterPro" id="IPR011006">
    <property type="entry name" value="CheY-like_superfamily"/>
</dbReference>
<organism evidence="3 4">
    <name type="scientific">Aerophobetes bacterium</name>
    <dbReference type="NCBI Taxonomy" id="2030807"/>
    <lineage>
        <taxon>Bacteria</taxon>
        <taxon>Candidatus Aerophobota</taxon>
    </lineage>
</organism>
<evidence type="ECO:0000259" key="2">
    <source>
        <dbReference type="PROSITE" id="PS50110"/>
    </source>
</evidence>
<dbReference type="GO" id="GO:0000160">
    <property type="term" value="P:phosphorelay signal transduction system"/>
    <property type="evidence" value="ECO:0007669"/>
    <property type="project" value="InterPro"/>
</dbReference>
<comment type="caution">
    <text evidence="1">Lacks conserved residue(s) required for the propagation of feature annotation.</text>
</comment>
<accession>A0A523UR08</accession>
<gene>
    <name evidence="3" type="ORF">E3J59_04430</name>
</gene>